<name>A0A1E3WE36_9HYPH</name>
<gene>
    <name evidence="3" type="ORF">AUC71_06095</name>
</gene>
<dbReference type="AlphaFoldDB" id="A0A1E3WE36"/>
<feature type="domain" description="EamA" evidence="2">
    <location>
        <begin position="151"/>
        <end position="282"/>
    </location>
</feature>
<protein>
    <recommendedName>
        <fullName evidence="2">EamA domain-containing protein</fullName>
    </recommendedName>
</protein>
<evidence type="ECO:0000256" key="1">
    <source>
        <dbReference type="SAM" id="Phobius"/>
    </source>
</evidence>
<feature type="transmembrane region" description="Helical" evidence="1">
    <location>
        <begin position="89"/>
        <end position="110"/>
    </location>
</feature>
<dbReference type="InterPro" id="IPR000620">
    <property type="entry name" value="EamA_dom"/>
</dbReference>
<keyword evidence="1" id="KW-0472">Membrane</keyword>
<sequence length="284" mass="29307">MISALLGLASALGLGVADFMARFSARSLGAPLTYGGVLLVGAVATTVWVIATDPPLVWSPFGCAMAVAHGLAVATMCMLLYMGLARGPIAVVAPIVAAHPALVLAVNVAMGVRPSLLQWAAMATVIAGGILIARNAVSNEDTVKAQADRTTLLIALGACFSYVALVLTAQSAAPMIGEVQTVWIGRWAGLAFIVLILLVQRVPIRIPSRWVPYVGLQGSLDTLGYFAFLAGSATAAPHITMVVASTFGVVTVILARLILHEPVSWLQWGSIGLIAVGTAVLSMA</sequence>
<dbReference type="OrthoDB" id="8439780at2"/>
<feature type="transmembrane region" description="Helical" evidence="1">
    <location>
        <begin position="149"/>
        <end position="169"/>
    </location>
</feature>
<dbReference type="InterPro" id="IPR037185">
    <property type="entry name" value="EmrE-like"/>
</dbReference>
<feature type="transmembrane region" description="Helical" evidence="1">
    <location>
        <begin position="32"/>
        <end position="51"/>
    </location>
</feature>
<feature type="transmembrane region" description="Helical" evidence="1">
    <location>
        <begin position="265"/>
        <end position="283"/>
    </location>
</feature>
<dbReference type="SUPFAM" id="SSF103481">
    <property type="entry name" value="Multidrug resistance efflux transporter EmrE"/>
    <property type="match status" value="2"/>
</dbReference>
<evidence type="ECO:0000313" key="4">
    <source>
        <dbReference type="Proteomes" id="UP000095042"/>
    </source>
</evidence>
<feature type="transmembrane region" description="Helical" evidence="1">
    <location>
        <begin position="239"/>
        <end position="259"/>
    </location>
</feature>
<feature type="transmembrane region" description="Helical" evidence="1">
    <location>
        <begin position="181"/>
        <end position="199"/>
    </location>
</feature>
<evidence type="ECO:0000259" key="2">
    <source>
        <dbReference type="Pfam" id="PF00892"/>
    </source>
</evidence>
<accession>A0A1E3WE36</accession>
<keyword evidence="1" id="KW-1133">Transmembrane helix</keyword>
<proteinExistence type="predicted"/>
<dbReference type="Pfam" id="PF00892">
    <property type="entry name" value="EamA"/>
    <property type="match status" value="1"/>
</dbReference>
<organism evidence="3 4">
    <name type="scientific">Methyloceanibacter marginalis</name>
    <dbReference type="NCBI Taxonomy" id="1774971"/>
    <lineage>
        <taxon>Bacteria</taxon>
        <taxon>Pseudomonadati</taxon>
        <taxon>Pseudomonadota</taxon>
        <taxon>Alphaproteobacteria</taxon>
        <taxon>Hyphomicrobiales</taxon>
        <taxon>Hyphomicrobiaceae</taxon>
        <taxon>Methyloceanibacter</taxon>
    </lineage>
</organism>
<feature type="transmembrane region" description="Helical" evidence="1">
    <location>
        <begin position="116"/>
        <end position="137"/>
    </location>
</feature>
<keyword evidence="1" id="KW-0812">Transmembrane</keyword>
<feature type="transmembrane region" description="Helical" evidence="1">
    <location>
        <begin position="6"/>
        <end position="25"/>
    </location>
</feature>
<keyword evidence="4" id="KW-1185">Reference proteome</keyword>
<reference evidence="3 4" key="1">
    <citation type="journal article" date="2016" name="Environ. Microbiol.">
        <title>New Methyloceanibacter diversity from North Sea sediments includes methanotroph containing solely the soluble methane monooxygenase.</title>
        <authorList>
            <person name="Vekeman B."/>
            <person name="Kerckhof F.M."/>
            <person name="Cremers G."/>
            <person name="de Vos P."/>
            <person name="Vandamme P."/>
            <person name="Boon N."/>
            <person name="Op den Camp H.J."/>
            <person name="Heylen K."/>
        </authorList>
    </citation>
    <scope>NUCLEOTIDE SEQUENCE [LARGE SCALE GENOMIC DNA]</scope>
    <source>
        <strain evidence="3 4">R-67177</strain>
    </source>
</reference>
<evidence type="ECO:0000313" key="3">
    <source>
        <dbReference type="EMBL" id="ODS04063.1"/>
    </source>
</evidence>
<comment type="caution">
    <text evidence="3">The sequence shown here is derived from an EMBL/GenBank/DDBJ whole genome shotgun (WGS) entry which is preliminary data.</text>
</comment>
<dbReference type="Proteomes" id="UP000095042">
    <property type="component" value="Unassembled WGS sequence"/>
</dbReference>
<dbReference type="GO" id="GO:0016020">
    <property type="term" value="C:membrane"/>
    <property type="evidence" value="ECO:0007669"/>
    <property type="project" value="InterPro"/>
</dbReference>
<dbReference type="EMBL" id="LPWD01000021">
    <property type="protein sequence ID" value="ODS04063.1"/>
    <property type="molecule type" value="Genomic_DNA"/>
</dbReference>
<feature type="transmembrane region" description="Helical" evidence="1">
    <location>
        <begin position="57"/>
        <end position="82"/>
    </location>
</feature>
<dbReference type="RefSeq" id="WP_069622729.1">
    <property type="nucleotide sequence ID" value="NZ_LPWD01000021.1"/>
</dbReference>